<name>A0A8C7A1V8_NEOVI</name>
<comment type="subcellular location">
    <subcellularLocation>
        <location evidence="1">Membrane</location>
        <topology evidence="1">Single-pass membrane protein</topology>
    </subcellularLocation>
</comment>
<reference evidence="9" key="2">
    <citation type="submission" date="2025-09" db="UniProtKB">
        <authorList>
            <consortium name="Ensembl"/>
        </authorList>
    </citation>
    <scope>IDENTIFICATION</scope>
</reference>
<keyword evidence="10" id="KW-1185">Reference proteome</keyword>
<sequence>MALMKLSDRTSLQMMTVGKEQQLTEKNSGFLQNMDAAQGAMQNLLRGFTKMDHILDRSDDKDNTFSEKPQTAFLHETETTKWNMVELEAEHHRDQQNEWEGQETNQVQHEDPDMSTSLQFSKENIPELTRENTFFQLNYWNTQMGLQVKELGADHIGWMEKINNIIRKINLTEDTMKRLLNEVISLEGQIEKLESHQDLGPDQGANIEVSWRLGKDNLGGCGDSNFYKDMTLISTKLGMYQMQEGKTDSQSPEEMVMEESEPLLPQAPPPPSVQNSPASVTVWKRALRIFIMFYVLIFTGLSCYILFFDATFIFESLLPTMLGRRRMWELREIITPFLNLEVEDLLPS</sequence>
<feature type="region of interest" description="Disordered" evidence="7">
    <location>
        <begin position="245"/>
        <end position="275"/>
    </location>
</feature>
<dbReference type="Proteomes" id="UP000694425">
    <property type="component" value="Unplaced"/>
</dbReference>
<feature type="compositionally biased region" description="Polar residues" evidence="7">
    <location>
        <begin position="98"/>
        <end position="107"/>
    </location>
</feature>
<keyword evidence="5 8" id="KW-0472">Membrane</keyword>
<evidence type="ECO:0000256" key="8">
    <source>
        <dbReference type="SAM" id="Phobius"/>
    </source>
</evidence>
<feature type="region of interest" description="Disordered" evidence="7">
    <location>
        <begin position="94"/>
        <end position="114"/>
    </location>
</feature>
<dbReference type="PANTHER" id="PTHR22422:SF5">
    <property type="entry name" value="SINGLE-PASS MEMBRANE AND COILED-COIL DOMAIN-CONTAINING PROTEIN 2"/>
    <property type="match status" value="1"/>
</dbReference>
<evidence type="ECO:0000256" key="3">
    <source>
        <dbReference type="ARBA" id="ARBA00022989"/>
    </source>
</evidence>
<dbReference type="Pfam" id="PF14992">
    <property type="entry name" value="TMCO5"/>
    <property type="match status" value="1"/>
</dbReference>
<dbReference type="GO" id="GO:0016020">
    <property type="term" value="C:membrane"/>
    <property type="evidence" value="ECO:0007669"/>
    <property type="project" value="UniProtKB-SubCell"/>
</dbReference>
<protein>
    <submittedName>
        <fullName evidence="9">Single-pass membrane protein with coiled-coil domains 2</fullName>
    </submittedName>
</protein>
<evidence type="ECO:0000313" key="10">
    <source>
        <dbReference type="Proteomes" id="UP000694425"/>
    </source>
</evidence>
<evidence type="ECO:0000313" key="9">
    <source>
        <dbReference type="Ensembl" id="ENSNVIP00000002143.1"/>
    </source>
</evidence>
<feature type="coiled-coil region" evidence="6">
    <location>
        <begin position="162"/>
        <end position="196"/>
    </location>
</feature>
<proteinExistence type="predicted"/>
<keyword evidence="4 6" id="KW-0175">Coiled coil</keyword>
<dbReference type="PANTHER" id="PTHR22422">
    <property type="entry name" value="TRANSMEMBRANE AND COILED-COIL DOMAIN-CONTAINING PROTEIN 5B-RELATED"/>
    <property type="match status" value="1"/>
</dbReference>
<evidence type="ECO:0000256" key="2">
    <source>
        <dbReference type="ARBA" id="ARBA00022692"/>
    </source>
</evidence>
<organism evidence="9 10">
    <name type="scientific">Neovison vison</name>
    <name type="common">American mink</name>
    <name type="synonym">Mustela vison</name>
    <dbReference type="NCBI Taxonomy" id="452646"/>
    <lineage>
        <taxon>Eukaryota</taxon>
        <taxon>Metazoa</taxon>
        <taxon>Chordata</taxon>
        <taxon>Craniata</taxon>
        <taxon>Vertebrata</taxon>
        <taxon>Euteleostomi</taxon>
        <taxon>Mammalia</taxon>
        <taxon>Eutheria</taxon>
        <taxon>Laurasiatheria</taxon>
        <taxon>Carnivora</taxon>
        <taxon>Caniformia</taxon>
        <taxon>Musteloidea</taxon>
        <taxon>Mustelidae</taxon>
        <taxon>Mustelinae</taxon>
        <taxon>Neogale</taxon>
    </lineage>
</organism>
<keyword evidence="2 8" id="KW-0812">Transmembrane</keyword>
<evidence type="ECO:0000256" key="1">
    <source>
        <dbReference type="ARBA" id="ARBA00004167"/>
    </source>
</evidence>
<keyword evidence="3 8" id="KW-1133">Transmembrane helix</keyword>
<dbReference type="GeneTree" id="ENSGT00940000153380"/>
<evidence type="ECO:0000256" key="4">
    <source>
        <dbReference type="ARBA" id="ARBA00023054"/>
    </source>
</evidence>
<accession>A0A8C7A1V8</accession>
<reference evidence="9" key="1">
    <citation type="submission" date="2025-08" db="UniProtKB">
        <authorList>
            <consortium name="Ensembl"/>
        </authorList>
    </citation>
    <scope>IDENTIFICATION</scope>
</reference>
<evidence type="ECO:0000256" key="7">
    <source>
        <dbReference type="SAM" id="MobiDB-lite"/>
    </source>
</evidence>
<evidence type="ECO:0000256" key="6">
    <source>
        <dbReference type="SAM" id="Coils"/>
    </source>
</evidence>
<evidence type="ECO:0000256" key="5">
    <source>
        <dbReference type="ARBA" id="ARBA00023136"/>
    </source>
</evidence>
<feature type="transmembrane region" description="Helical" evidence="8">
    <location>
        <begin position="291"/>
        <end position="318"/>
    </location>
</feature>
<dbReference type="AlphaFoldDB" id="A0A8C7A1V8"/>
<dbReference type="Ensembl" id="ENSNVIT00000002500.1">
    <property type="protein sequence ID" value="ENSNVIP00000002143.1"/>
    <property type="gene ID" value="ENSNVIG00000001750.1"/>
</dbReference>
<dbReference type="InterPro" id="IPR026617">
    <property type="entry name" value="SMCO2/5"/>
</dbReference>